<organism evidence="1 2">
    <name type="scientific">Solirubrobacter ginsenosidimutans</name>
    <dbReference type="NCBI Taxonomy" id="490573"/>
    <lineage>
        <taxon>Bacteria</taxon>
        <taxon>Bacillati</taxon>
        <taxon>Actinomycetota</taxon>
        <taxon>Thermoleophilia</taxon>
        <taxon>Solirubrobacterales</taxon>
        <taxon>Solirubrobacteraceae</taxon>
        <taxon>Solirubrobacter</taxon>
    </lineage>
</organism>
<dbReference type="Gene3D" id="2.60.120.260">
    <property type="entry name" value="Galactose-binding domain-like"/>
    <property type="match status" value="1"/>
</dbReference>
<dbReference type="Proteomes" id="UP001149140">
    <property type="component" value="Unassembled WGS sequence"/>
</dbReference>
<protein>
    <submittedName>
        <fullName evidence="1">Glycosyl hydrolase</fullName>
    </submittedName>
</protein>
<dbReference type="PANTHER" id="PTHR36848:SF2">
    <property type="entry name" value="SECRETED PROTEIN"/>
    <property type="match status" value="1"/>
</dbReference>
<dbReference type="EMBL" id="JAPDOD010000086">
    <property type="protein sequence ID" value="MDA0167065.1"/>
    <property type="molecule type" value="Genomic_DNA"/>
</dbReference>
<keyword evidence="1" id="KW-0378">Hydrolase</keyword>
<keyword evidence="2" id="KW-1185">Reference proteome</keyword>
<name>A0A9X3N296_9ACTN</name>
<evidence type="ECO:0000313" key="1">
    <source>
        <dbReference type="EMBL" id="MDA0167065.1"/>
    </source>
</evidence>
<dbReference type="PANTHER" id="PTHR36848">
    <property type="entry name" value="DNA-BINDING PROTEIN (PUTATIVE SECRETED PROTEIN)-RELATED"/>
    <property type="match status" value="1"/>
</dbReference>
<evidence type="ECO:0000313" key="2">
    <source>
        <dbReference type="Proteomes" id="UP001149140"/>
    </source>
</evidence>
<sequence>MFRWWWPGADVDEGELTSEIDQIAAAGYKGVEIADVMDSVTYPVDPDKYGYGTPRWNRAVETVLRRAAQRGLQVDVTLGAHWPAAVPGLDVNGPAASKELTYGLQVVTGGFSGAVPAPAPRTYEDRTSTAGVITTVTKTSRPDFVGVTAVRCLQDDCSAKPLQIDLASRVDLTSRVHDGRLDWTPPDAHAWVLVGSWERGTAQRNDAPFGTSAMLITDPEARVVDHFGAQGAQTMTAYFAGLLSPESRRLLRETGGSIFEDSLELKHAQAWTPGFLQEFARRRGYDLRPFLAVLAADENPNPFAGPIPAFGVAGADVAVAGRVRRDVDQTLNDLYLENHVAPLQRFAHSLGLGYRAQPYGEPIDIGQAAASVDTVECETLGCPNDDDWRAMAAGSDLAGHRVVSDEMLPGGFGTVYGNTQQDVAREVNGEYAAGANQMVFHGFPYATWPESADGATTDDWTRWPGFHAFGAGIPEAFGPRQPTWTMATDTSGYYARMQAALQAGTRRTDVAVYNQSLDHVTGGWTDPALAAAGYTYGYITPGSLALPSIRVSGGRLAPDGPDFGAVILDNQASMPLATAQKLSALARAGLPVIVVGDPPSSIPGYAADPAAADAQLRAAIGQLLAQPSVRRVTAEADVPGALAAAGLPPAAASSSAAVRSQHRVDRGRDVYVLYNDSSAPVDGTATLSGGSRPFALNAWDGELTALARYASTRKTVTVPLTLAPHAAIVLAVGDDDAAHVVSTTADDARYEQGKLVLRATTGGRYRARMSDGRVLSATIPALPDPIGLSRWQLSVDDYQPAGPGQPSNATKHVQWHLNDVAPGPWSAIASISDASGIGTYTTTLKLPSRWRGGTLDLGQVGGSFRVTVNGRWIGPVDQLDTRIDLGRYLHPGTNTLAVTVATTLLNRLRVTRPAEFAARPKQDYGLIGPVRLLPYGEAKLPARG</sequence>
<dbReference type="SUPFAM" id="SSF49785">
    <property type="entry name" value="Galactose-binding domain-like"/>
    <property type="match status" value="1"/>
</dbReference>
<dbReference type="Pfam" id="PF17132">
    <property type="entry name" value="Glyco_hydro_106"/>
    <property type="match status" value="1"/>
</dbReference>
<proteinExistence type="predicted"/>
<gene>
    <name evidence="1" type="ORF">OM076_42790</name>
</gene>
<dbReference type="AlphaFoldDB" id="A0A9X3N296"/>
<dbReference type="InterPro" id="IPR008979">
    <property type="entry name" value="Galactose-bd-like_sf"/>
</dbReference>
<accession>A0A9X3N296</accession>
<reference evidence="1" key="1">
    <citation type="submission" date="2022-10" db="EMBL/GenBank/DDBJ databases">
        <title>The WGS of Solirubrobacter ginsenosidimutans DSM 21036.</title>
        <authorList>
            <person name="Jiang Z."/>
        </authorList>
    </citation>
    <scope>NUCLEOTIDE SEQUENCE</scope>
    <source>
        <strain evidence="1">DSM 21036</strain>
    </source>
</reference>
<dbReference type="GO" id="GO:0016787">
    <property type="term" value="F:hydrolase activity"/>
    <property type="evidence" value="ECO:0007669"/>
    <property type="project" value="UniProtKB-KW"/>
</dbReference>
<dbReference type="InterPro" id="IPR053161">
    <property type="entry name" value="Ulvan_degrading_GH"/>
</dbReference>
<comment type="caution">
    <text evidence="1">The sequence shown here is derived from an EMBL/GenBank/DDBJ whole genome shotgun (WGS) entry which is preliminary data.</text>
</comment>